<keyword evidence="3" id="KW-1185">Reference proteome</keyword>
<evidence type="ECO:0000256" key="1">
    <source>
        <dbReference type="SAM" id="MobiDB-lite"/>
    </source>
</evidence>
<feature type="compositionally biased region" description="Polar residues" evidence="1">
    <location>
        <begin position="477"/>
        <end position="486"/>
    </location>
</feature>
<feature type="region of interest" description="Disordered" evidence="1">
    <location>
        <begin position="549"/>
        <end position="577"/>
    </location>
</feature>
<evidence type="ECO:0000313" key="3">
    <source>
        <dbReference type="Proteomes" id="UP000800093"/>
    </source>
</evidence>
<feature type="compositionally biased region" description="Polar residues" evidence="1">
    <location>
        <begin position="558"/>
        <end position="569"/>
    </location>
</feature>
<feature type="compositionally biased region" description="Polar residues" evidence="1">
    <location>
        <begin position="440"/>
        <end position="451"/>
    </location>
</feature>
<feature type="compositionally biased region" description="Polar residues" evidence="1">
    <location>
        <begin position="414"/>
        <end position="424"/>
    </location>
</feature>
<feature type="compositionally biased region" description="Basic and acidic residues" evidence="1">
    <location>
        <begin position="404"/>
        <end position="413"/>
    </location>
</feature>
<feature type="compositionally biased region" description="Polar residues" evidence="1">
    <location>
        <begin position="459"/>
        <end position="469"/>
    </location>
</feature>
<comment type="caution">
    <text evidence="2">The sequence shown here is derived from an EMBL/GenBank/DDBJ whole genome shotgun (WGS) entry which is preliminary data.</text>
</comment>
<reference evidence="3" key="1">
    <citation type="journal article" date="2020" name="Stud. Mycol.">
        <title>101 Dothideomycetes genomes: A test case for predicting lifestyles and emergence of pathogens.</title>
        <authorList>
            <person name="Haridas S."/>
            <person name="Albert R."/>
            <person name="Binder M."/>
            <person name="Bloem J."/>
            <person name="LaButti K."/>
            <person name="Salamov A."/>
            <person name="Andreopoulos B."/>
            <person name="Baker S."/>
            <person name="Barry K."/>
            <person name="Bills G."/>
            <person name="Bluhm B."/>
            <person name="Cannon C."/>
            <person name="Castanera R."/>
            <person name="Culley D."/>
            <person name="Daum C."/>
            <person name="Ezra D."/>
            <person name="Gonzalez J."/>
            <person name="Henrissat B."/>
            <person name="Kuo A."/>
            <person name="Liang C."/>
            <person name="Lipzen A."/>
            <person name="Lutzoni F."/>
            <person name="Magnuson J."/>
            <person name="Mondo S."/>
            <person name="Nolan M."/>
            <person name="Ohm R."/>
            <person name="Pangilinan J."/>
            <person name="Park H.-J."/>
            <person name="Ramirez L."/>
            <person name="Alfaro M."/>
            <person name="Sun H."/>
            <person name="Tritt A."/>
            <person name="Yoshinaga Y."/>
            <person name="Zwiers L.-H."/>
            <person name="Turgeon B."/>
            <person name="Goodwin S."/>
            <person name="Spatafora J."/>
            <person name="Crous P."/>
            <person name="Grigoriev I."/>
        </authorList>
    </citation>
    <scope>NUCLEOTIDE SEQUENCE [LARGE SCALE GENOMIC DNA]</scope>
    <source>
        <strain evidence="3">CBS 304.66</strain>
    </source>
</reference>
<gene>
    <name evidence="2" type="ORF">CC78DRAFT_620289</name>
</gene>
<dbReference type="AlphaFoldDB" id="A0A9P4K1A8"/>
<proteinExistence type="predicted"/>
<accession>A0A9P4K1A8</accession>
<dbReference type="Proteomes" id="UP000800093">
    <property type="component" value="Unassembled WGS sequence"/>
</dbReference>
<organism evidence="2 3">
    <name type="scientific">Lojkania enalia</name>
    <dbReference type="NCBI Taxonomy" id="147567"/>
    <lineage>
        <taxon>Eukaryota</taxon>
        <taxon>Fungi</taxon>
        <taxon>Dikarya</taxon>
        <taxon>Ascomycota</taxon>
        <taxon>Pezizomycotina</taxon>
        <taxon>Dothideomycetes</taxon>
        <taxon>Pleosporomycetidae</taxon>
        <taxon>Pleosporales</taxon>
        <taxon>Pleosporales incertae sedis</taxon>
        <taxon>Lojkania</taxon>
    </lineage>
</organism>
<name>A0A9P4K1A8_9PLEO</name>
<evidence type="ECO:0000313" key="2">
    <source>
        <dbReference type="EMBL" id="KAF2260333.1"/>
    </source>
</evidence>
<feature type="region of interest" description="Disordered" evidence="1">
    <location>
        <begin position="404"/>
        <end position="489"/>
    </location>
</feature>
<protein>
    <submittedName>
        <fullName evidence="2">Uncharacterized protein</fullName>
    </submittedName>
</protein>
<dbReference type="OrthoDB" id="5081713at2759"/>
<dbReference type="EMBL" id="ML986683">
    <property type="protein sequence ID" value="KAF2260333.1"/>
    <property type="molecule type" value="Genomic_DNA"/>
</dbReference>
<sequence length="577" mass="65143">MAADLKRPALTRNILKQHNIIYEESIVDNPQLPNHVRPVQEALIDFSHTKLPNNWKKMFGAVSELYDHRTGEILDVEHEFSIRPPKDAWLEKDEVEKTEGPSREEGWEHLQALASDAVKIAYESRSLRSESEAEWVDFMRRHFFKRFQKRRQTILDEYSLEENVSWTASNESFKHANFNPSVRQRSGPRPDLTYGFQAHEITTADLGFRAMPLFRSLYFGVLQRLYTRQDPILSTVTMELSTWKPISATDKELPEAHKLCFPWAIVEVNHAQDWVSEEEYCYCQLANATACAYNMQEKLIQAVDDSGLVDPIIGFTCIGPEVRLWLTFRDQSAPQNSQSCLKMVSIWATSLDYAWGVLALRTIIKNMLKWATRILKGKLTQYIDWVYRAPNAVSFPITVRDGKARLDQKEGSSEAHSPGTNRTIANGHETLNHGELDPLSNPSTRLNSRFISRNDPKETNISVVNTQPKSDVKQDTPEQSSNSPKKTSVLVKTASDLRCAGSTQGYASICTSKKSATEDGLSSSSPQLVFSPKTSLTIYDNLSKGLTSASCSKDIDSKGQSSPQTSTKVSSEDRLQP</sequence>